<protein>
    <recommendedName>
        <fullName evidence="3">Maturase K</fullName>
    </recommendedName>
</protein>
<organism evidence="1 2">
    <name type="scientific">Lithocarpus litseifolius</name>
    <dbReference type="NCBI Taxonomy" id="425828"/>
    <lineage>
        <taxon>Eukaryota</taxon>
        <taxon>Viridiplantae</taxon>
        <taxon>Streptophyta</taxon>
        <taxon>Embryophyta</taxon>
        <taxon>Tracheophyta</taxon>
        <taxon>Spermatophyta</taxon>
        <taxon>Magnoliopsida</taxon>
        <taxon>eudicotyledons</taxon>
        <taxon>Gunneridae</taxon>
        <taxon>Pentapetalae</taxon>
        <taxon>rosids</taxon>
        <taxon>fabids</taxon>
        <taxon>Fagales</taxon>
        <taxon>Fagaceae</taxon>
        <taxon>Lithocarpus</taxon>
    </lineage>
</organism>
<accession>A0AAW2CHN6</accession>
<keyword evidence="2" id="KW-1185">Reference proteome</keyword>
<evidence type="ECO:0008006" key="3">
    <source>
        <dbReference type="Google" id="ProtNLM"/>
    </source>
</evidence>
<dbReference type="Proteomes" id="UP001459277">
    <property type="component" value="Unassembled WGS sequence"/>
</dbReference>
<reference evidence="1 2" key="1">
    <citation type="submission" date="2024-01" db="EMBL/GenBank/DDBJ databases">
        <title>A telomere-to-telomere, gap-free genome of sweet tea (Lithocarpus litseifolius).</title>
        <authorList>
            <person name="Zhou J."/>
        </authorList>
    </citation>
    <scope>NUCLEOTIDE SEQUENCE [LARGE SCALE GENOMIC DNA]</scope>
    <source>
        <strain evidence="1">Zhou-2022a</strain>
        <tissue evidence="1">Leaf</tissue>
    </source>
</reference>
<gene>
    <name evidence="1" type="ORF">SO802_022412</name>
</gene>
<name>A0AAW2CHN6_9ROSI</name>
<evidence type="ECO:0000313" key="2">
    <source>
        <dbReference type="Proteomes" id="UP001459277"/>
    </source>
</evidence>
<dbReference type="EMBL" id="JAZDWU010000007">
    <property type="protein sequence ID" value="KAK9997726.1"/>
    <property type="molecule type" value="Genomic_DNA"/>
</dbReference>
<evidence type="ECO:0000313" key="1">
    <source>
        <dbReference type="EMBL" id="KAK9997726.1"/>
    </source>
</evidence>
<dbReference type="AlphaFoldDB" id="A0AAW2CHN6"/>
<sequence>MEQRLSPWREQNHSSRTLYFFLIIVKSLQLRGRKQIAEPRKYCLVRVIVFLWRVWEFRVKFPIPGSFSNSFQLVQERHQLASLFATTAWSIWQHRNKFRLQESPLPLKKIAGFAEDYLRSFTDQFSSTSIRRWQVVQKWSPLIQDTIKTNFDGA</sequence>
<comment type="caution">
    <text evidence="1">The sequence shown here is derived from an EMBL/GenBank/DDBJ whole genome shotgun (WGS) entry which is preliminary data.</text>
</comment>
<proteinExistence type="predicted"/>